<dbReference type="InterPro" id="IPR018494">
    <property type="entry name" value="Oxysterol-bd_CS"/>
</dbReference>
<dbReference type="Gene3D" id="2.40.160.120">
    <property type="match status" value="1"/>
</dbReference>
<dbReference type="SUPFAM" id="SSF144000">
    <property type="entry name" value="Oxysterol-binding protein-like"/>
    <property type="match status" value="1"/>
</dbReference>
<dbReference type="OrthoDB" id="14833at2759"/>
<dbReference type="Pfam" id="PF01237">
    <property type="entry name" value="Oxysterol_BP"/>
    <property type="match status" value="1"/>
</dbReference>
<accession>A0A1R1Y8V1</accession>
<dbReference type="PROSITE" id="PS01013">
    <property type="entry name" value="OSBP"/>
    <property type="match status" value="1"/>
</dbReference>
<dbReference type="AlphaFoldDB" id="A0A1R1Y8V1"/>
<evidence type="ECO:0000256" key="3">
    <source>
        <dbReference type="SAM" id="MobiDB-lite"/>
    </source>
</evidence>
<dbReference type="PANTHER" id="PTHR10972">
    <property type="entry name" value="OXYSTEROL-BINDING PROTEIN-RELATED"/>
    <property type="match status" value="1"/>
</dbReference>
<feature type="compositionally biased region" description="Low complexity" evidence="3">
    <location>
        <begin position="305"/>
        <end position="316"/>
    </location>
</feature>
<evidence type="ECO:0000313" key="4">
    <source>
        <dbReference type="EMBL" id="OMJ23265.1"/>
    </source>
</evidence>
<gene>
    <name evidence="4" type="ORF">AYI69_g5041</name>
</gene>
<dbReference type="PANTHER" id="PTHR10972:SF184">
    <property type="entry name" value="OXYSTEROL-BINDING PROTEIN HOMOLOG 4-RELATED"/>
    <property type="match status" value="1"/>
</dbReference>
<dbReference type="InterPro" id="IPR037239">
    <property type="entry name" value="OSBP_sf"/>
</dbReference>
<keyword evidence="5" id="KW-1185">Reference proteome</keyword>
<reference evidence="5" key="1">
    <citation type="submission" date="2017-01" db="EMBL/GenBank/DDBJ databases">
        <authorList>
            <person name="Wang Y."/>
            <person name="White M."/>
            <person name="Kvist S."/>
            <person name="Moncalvo J.-M."/>
        </authorList>
    </citation>
    <scope>NUCLEOTIDE SEQUENCE [LARGE SCALE GENOMIC DNA]</scope>
    <source>
        <strain evidence="5">ID-206-W2</strain>
    </source>
</reference>
<name>A0A1R1Y8V1_9FUNG</name>
<organism evidence="4 5">
    <name type="scientific">Smittium culicis</name>
    <dbReference type="NCBI Taxonomy" id="133412"/>
    <lineage>
        <taxon>Eukaryota</taxon>
        <taxon>Fungi</taxon>
        <taxon>Fungi incertae sedis</taxon>
        <taxon>Zoopagomycota</taxon>
        <taxon>Kickxellomycotina</taxon>
        <taxon>Harpellomycetes</taxon>
        <taxon>Harpellales</taxon>
        <taxon>Legeriomycetaceae</taxon>
        <taxon>Smittium</taxon>
    </lineage>
</organism>
<dbReference type="Gene3D" id="1.10.287.2720">
    <property type="match status" value="1"/>
</dbReference>
<feature type="region of interest" description="Disordered" evidence="3">
    <location>
        <begin position="298"/>
        <end position="317"/>
    </location>
</feature>
<evidence type="ECO:0000256" key="1">
    <source>
        <dbReference type="ARBA" id="ARBA00008842"/>
    </source>
</evidence>
<protein>
    <submittedName>
        <fullName evidence="4">Protein KES1</fullName>
    </submittedName>
</protein>
<dbReference type="EMBL" id="LSSM01002064">
    <property type="protein sequence ID" value="OMJ23265.1"/>
    <property type="molecule type" value="Genomic_DNA"/>
</dbReference>
<comment type="similarity">
    <text evidence="1 2">Belongs to the OSBP family.</text>
</comment>
<evidence type="ECO:0000256" key="2">
    <source>
        <dbReference type="RuleBase" id="RU003844"/>
    </source>
</evidence>
<feature type="region of interest" description="Disordered" evidence="3">
    <location>
        <begin position="268"/>
        <end position="292"/>
    </location>
</feature>
<comment type="caution">
    <text evidence="4">The sequence shown here is derived from an EMBL/GenBank/DDBJ whole genome shotgun (WGS) entry which is preliminary data.</text>
</comment>
<proteinExistence type="inferred from homology"/>
<dbReference type="GO" id="GO:0005829">
    <property type="term" value="C:cytosol"/>
    <property type="evidence" value="ECO:0007669"/>
    <property type="project" value="TreeGrafter"/>
</dbReference>
<dbReference type="InterPro" id="IPR000648">
    <property type="entry name" value="Oxysterol-bd"/>
</dbReference>
<dbReference type="Proteomes" id="UP000187429">
    <property type="component" value="Unassembled WGS sequence"/>
</dbReference>
<dbReference type="GO" id="GO:0016020">
    <property type="term" value="C:membrane"/>
    <property type="evidence" value="ECO:0007669"/>
    <property type="project" value="TreeGrafter"/>
</dbReference>
<sequence>MLNISRWLISSFKGSYIPETDGNKSIGVKKPYNPILGELFLAKWQSDEFGETKLVCEQVSHHPPITAVFISNEKMGIYCNGSFKQKVRFAGTSVKVDQVGHMTVIFKKSSEFYIMSLPNLIVGGLFTGSTFMEAHGKLAIVSNKDSLAVMNFHKKPWLYGSYNKFDCEIYSKSGSKDNYEFEDMFKSVLSKGGYNGTEPDYVIKGIWDTLSTFEPIKKDFEEVSVNCSDYLGVPDSKSGKKDKRKKLSEKFASSSLFGRLNIGTKSASKAELNSSGTDTPTDDISDSPASAITGDSYVSLSEQNSETSSPGSLSTSNMYSEGSNVFIDIESMKKAEIQVLEVKDQNELESHRVWQEVTVALQNRDYHAASEAKNKIEENQRALVRMREEKNEEYKSQYFKYMDYKDFKDKSHFDSYNLIRNEFESIGDGLWFFSDLVDEYF</sequence>
<evidence type="ECO:0000313" key="5">
    <source>
        <dbReference type="Proteomes" id="UP000187429"/>
    </source>
</evidence>
<dbReference type="Gene3D" id="3.30.70.3490">
    <property type="match status" value="1"/>
</dbReference>
<dbReference type="GO" id="GO:0008142">
    <property type="term" value="F:oxysterol binding"/>
    <property type="evidence" value="ECO:0007669"/>
    <property type="project" value="TreeGrafter"/>
</dbReference>